<accession>A0A2A6F7A2</accession>
<protein>
    <submittedName>
        <fullName evidence="1">Uncharacterized protein</fullName>
    </submittedName>
</protein>
<evidence type="ECO:0000313" key="1">
    <source>
        <dbReference type="EMBL" id="PDQ17662.1"/>
    </source>
</evidence>
<gene>
    <name evidence="1" type="ORF">CN311_28815</name>
</gene>
<dbReference type="EMBL" id="NWQG01000241">
    <property type="protein sequence ID" value="PDQ17662.1"/>
    <property type="molecule type" value="Genomic_DNA"/>
</dbReference>
<dbReference type="AlphaFoldDB" id="A0A2A6F7A2"/>
<dbReference type="Proteomes" id="UP000219182">
    <property type="component" value="Unassembled WGS sequence"/>
</dbReference>
<reference evidence="1 2" key="1">
    <citation type="submission" date="2017-09" db="EMBL/GenBank/DDBJ databases">
        <title>Mesorhizobum sanjuanii sp. nov. isolated from nodules of Lotus tenuis in saline-alkaline lowlands of Flooding Pampa.</title>
        <authorList>
            <person name="Sannazzaro A.I."/>
            <person name="Torres Tejerizo G.A."/>
            <person name="Fontana F."/>
            <person name="Cumpa Velazquez L.M."/>
            <person name="Hansen L."/>
            <person name="Pistorio M."/>
            <person name="Estrella M.J."/>
        </authorList>
    </citation>
    <scope>NUCLEOTIDE SEQUENCE [LARGE SCALE GENOMIC DNA]</scope>
    <source>
        <strain evidence="1 2">BSA136</strain>
    </source>
</reference>
<keyword evidence="2" id="KW-1185">Reference proteome</keyword>
<evidence type="ECO:0000313" key="2">
    <source>
        <dbReference type="Proteomes" id="UP000219182"/>
    </source>
</evidence>
<proteinExistence type="predicted"/>
<comment type="caution">
    <text evidence="1">The sequence shown here is derived from an EMBL/GenBank/DDBJ whole genome shotgun (WGS) entry which is preliminary data.</text>
</comment>
<sequence length="77" mass="8428">MNANVPIRVIVTDPEKIDAVLPLAAPTIPLHRPIIEQASPQHDRGALEGLLVGRLWNLGGGEKRHKRRSPLDAQLAE</sequence>
<name>A0A2A6F7A2_9HYPH</name>
<organism evidence="1 2">
    <name type="scientific">Mesorhizobium sanjuanii</name>
    <dbReference type="NCBI Taxonomy" id="2037900"/>
    <lineage>
        <taxon>Bacteria</taxon>
        <taxon>Pseudomonadati</taxon>
        <taxon>Pseudomonadota</taxon>
        <taxon>Alphaproteobacteria</taxon>
        <taxon>Hyphomicrobiales</taxon>
        <taxon>Phyllobacteriaceae</taxon>
        <taxon>Mesorhizobium</taxon>
    </lineage>
</organism>